<dbReference type="EMBL" id="CP171853">
    <property type="protein sequence ID" value="XKM39101.1"/>
    <property type="molecule type" value="Genomic_DNA"/>
</dbReference>
<evidence type="ECO:0000313" key="2">
    <source>
        <dbReference type="Proteomes" id="UP000078465"/>
    </source>
</evidence>
<organism evidence="1 2">
    <name type="scientific">Rhizobium ruizarguesonis</name>
    <dbReference type="NCBI Taxonomy" id="2081791"/>
    <lineage>
        <taxon>Bacteria</taxon>
        <taxon>Pseudomonadati</taxon>
        <taxon>Pseudomonadota</taxon>
        <taxon>Alphaproteobacteria</taxon>
        <taxon>Hyphomicrobiales</taxon>
        <taxon>Rhizobiaceae</taxon>
        <taxon>Rhizobium/Agrobacterium group</taxon>
        <taxon>Rhizobium</taxon>
    </lineage>
</organism>
<name>A0ACD5EIY6_9HYPH</name>
<sequence>MVKRRVADKAIKAFKDRIRELTSRVTGRSLKAVAERLGVFVRGWKAYFRLAQTPSVRQALDEWMRHRLRAIQLKQWKHSRTIFRELTARGAKRDLARQVATNARRWWRNSAKLLNTVLTIKWADQLGMPKLV</sequence>
<gene>
    <name evidence="1" type="ORF">A4U53_022520</name>
</gene>
<accession>A0ACD5EIY6</accession>
<proteinExistence type="predicted"/>
<protein>
    <submittedName>
        <fullName evidence="1">Group II intron maturase-specific domain-containing protein</fullName>
    </submittedName>
</protein>
<reference evidence="1" key="1">
    <citation type="submission" date="2024-10" db="EMBL/GenBank/DDBJ databases">
        <title>Strain of Rhizobium-related bacteria isolated fromm roots of Vavilovia formosa.</title>
        <authorList>
            <person name="Kimeklis A."/>
            <person name="Afonin A."/>
        </authorList>
    </citation>
    <scope>NUCLEOTIDE SEQUENCE</scope>
    <source>
        <strain evidence="1">Vaf-46</strain>
    </source>
</reference>
<evidence type="ECO:0000313" key="1">
    <source>
        <dbReference type="EMBL" id="XKM39101.1"/>
    </source>
</evidence>
<dbReference type="Proteomes" id="UP000078465">
    <property type="component" value="Chromosome"/>
</dbReference>